<sequence length="173" mass="16933">MNTPAGKPASASASGNASIVVGGDLLGIASTGAGSTNVQYTGANPVVLPEAAFVAVENVPAPPGLSNVPTLRRGFVGRQDALQALDAAFAGTSPSAASFLEAPGAAPGEVTSSGTAGVRAVLVQAVHGLGGIVRARWPRTGPPPAPARTGQCQGRSGGSAPRAQAGYTRLWPS</sequence>
<protein>
    <submittedName>
        <fullName evidence="2">Uncharacterized protein</fullName>
    </submittedName>
</protein>
<evidence type="ECO:0000313" key="2">
    <source>
        <dbReference type="EMBL" id="MCD5316876.1"/>
    </source>
</evidence>
<evidence type="ECO:0000256" key="1">
    <source>
        <dbReference type="SAM" id="MobiDB-lite"/>
    </source>
</evidence>
<keyword evidence="3" id="KW-1185">Reference proteome</keyword>
<dbReference type="EMBL" id="JAJOMB010000035">
    <property type="protein sequence ID" value="MCD5316876.1"/>
    <property type="molecule type" value="Genomic_DNA"/>
</dbReference>
<feature type="region of interest" description="Disordered" evidence="1">
    <location>
        <begin position="134"/>
        <end position="173"/>
    </location>
</feature>
<name>A0A9X1NNA7_9ACTN</name>
<gene>
    <name evidence="2" type="ORF">LR394_38870</name>
</gene>
<accession>A0A9X1NNA7</accession>
<dbReference type="AlphaFoldDB" id="A0A9X1NNA7"/>
<dbReference type="Proteomes" id="UP001138997">
    <property type="component" value="Unassembled WGS sequence"/>
</dbReference>
<proteinExistence type="predicted"/>
<evidence type="ECO:0000313" key="3">
    <source>
        <dbReference type="Proteomes" id="UP001138997"/>
    </source>
</evidence>
<dbReference type="RefSeq" id="WP_231449724.1">
    <property type="nucleotide sequence ID" value="NZ_JAJOMB010000035.1"/>
</dbReference>
<reference evidence="2" key="1">
    <citation type="submission" date="2021-11" db="EMBL/GenBank/DDBJ databases">
        <title>Streptomyces corallinus and Kineosporia corallina sp. nov., two new coral-derived marine actinobacteria.</title>
        <authorList>
            <person name="Buangrab K."/>
            <person name="Sutthacheep M."/>
            <person name="Yeemin T."/>
            <person name="Harunari E."/>
            <person name="Igarashi Y."/>
            <person name="Sripreechasak P."/>
            <person name="Kanchanasin P."/>
            <person name="Tanasupawat S."/>
            <person name="Phongsopitanun W."/>
        </authorList>
    </citation>
    <scope>NUCLEOTIDE SEQUENCE</scope>
    <source>
        <strain evidence="2">JCM 31032</strain>
    </source>
</reference>
<comment type="caution">
    <text evidence="2">The sequence shown here is derived from an EMBL/GenBank/DDBJ whole genome shotgun (WGS) entry which is preliminary data.</text>
</comment>
<organism evidence="2 3">
    <name type="scientific">Kineosporia babensis</name>
    <dbReference type="NCBI Taxonomy" id="499548"/>
    <lineage>
        <taxon>Bacteria</taxon>
        <taxon>Bacillati</taxon>
        <taxon>Actinomycetota</taxon>
        <taxon>Actinomycetes</taxon>
        <taxon>Kineosporiales</taxon>
        <taxon>Kineosporiaceae</taxon>
        <taxon>Kineosporia</taxon>
    </lineage>
</organism>